<evidence type="ECO:0000256" key="5">
    <source>
        <dbReference type="ARBA" id="ARBA00023136"/>
    </source>
</evidence>
<gene>
    <name evidence="7" type="ORF">SAMN02745704_02100</name>
</gene>
<organism evidence="7 8">
    <name type="scientific">Paucidesulfovibrio gracilis DSM 16080</name>
    <dbReference type="NCBI Taxonomy" id="1121449"/>
    <lineage>
        <taxon>Bacteria</taxon>
        <taxon>Pseudomonadati</taxon>
        <taxon>Thermodesulfobacteriota</taxon>
        <taxon>Desulfovibrionia</taxon>
        <taxon>Desulfovibrionales</taxon>
        <taxon>Desulfovibrionaceae</taxon>
        <taxon>Paucidesulfovibrio</taxon>
    </lineage>
</organism>
<accession>A0A1T4XGH8</accession>
<feature type="transmembrane region" description="Helical" evidence="6">
    <location>
        <begin position="6"/>
        <end position="29"/>
    </location>
</feature>
<evidence type="ECO:0000256" key="2">
    <source>
        <dbReference type="ARBA" id="ARBA00022475"/>
    </source>
</evidence>
<dbReference type="PIRSF" id="PIRSF006324">
    <property type="entry name" value="LeuE"/>
    <property type="match status" value="1"/>
</dbReference>
<dbReference type="InterPro" id="IPR001123">
    <property type="entry name" value="LeuE-type"/>
</dbReference>
<keyword evidence="3 6" id="KW-0812">Transmembrane</keyword>
<keyword evidence="8" id="KW-1185">Reference proteome</keyword>
<keyword evidence="4 6" id="KW-1133">Transmembrane helix</keyword>
<feature type="transmembrane region" description="Helical" evidence="6">
    <location>
        <begin position="158"/>
        <end position="181"/>
    </location>
</feature>
<comment type="subcellular location">
    <subcellularLocation>
        <location evidence="1">Cell membrane</location>
        <topology evidence="1">Multi-pass membrane protein</topology>
    </subcellularLocation>
</comment>
<sequence length="214" mass="22817">MLFDANTVAFASVALVLTVTPGNDTILVLRNAIRGGSREGMITGLGICTGLFVHALLSALGLSLILMHSAELYHAVKWAGAAYIVWLGFQALRDAFRGAGKIQVAGGAAGPEPGVSTRRRLFEGFLCNVLNPKVVVFYLAFLPQFIGPQDPVVTKSILLAGIHWLMGLVWLMFISWGVDLARAQLARPAVRRGLDAVCGFALVGLGVRLAMDSE</sequence>
<dbReference type="AlphaFoldDB" id="A0A1T4XGH8"/>
<dbReference type="PANTHER" id="PTHR30086">
    <property type="entry name" value="ARGININE EXPORTER PROTEIN ARGO"/>
    <property type="match status" value="1"/>
</dbReference>
<dbReference type="RefSeq" id="WP_078717652.1">
    <property type="nucleotide sequence ID" value="NZ_FUYC01000010.1"/>
</dbReference>
<dbReference type="Pfam" id="PF01810">
    <property type="entry name" value="LysE"/>
    <property type="match status" value="1"/>
</dbReference>
<proteinExistence type="predicted"/>
<dbReference type="GO" id="GO:0015171">
    <property type="term" value="F:amino acid transmembrane transporter activity"/>
    <property type="evidence" value="ECO:0007669"/>
    <property type="project" value="TreeGrafter"/>
</dbReference>
<reference evidence="7 8" key="1">
    <citation type="submission" date="2017-02" db="EMBL/GenBank/DDBJ databases">
        <authorList>
            <person name="Peterson S.W."/>
        </authorList>
    </citation>
    <scope>NUCLEOTIDE SEQUENCE [LARGE SCALE GENOMIC DNA]</scope>
    <source>
        <strain evidence="7 8">DSM 16080</strain>
    </source>
</reference>
<feature type="transmembrane region" description="Helical" evidence="6">
    <location>
        <begin position="41"/>
        <end position="66"/>
    </location>
</feature>
<evidence type="ECO:0000313" key="7">
    <source>
        <dbReference type="EMBL" id="SKA88288.1"/>
    </source>
</evidence>
<dbReference type="Proteomes" id="UP000190027">
    <property type="component" value="Unassembled WGS sequence"/>
</dbReference>
<protein>
    <submittedName>
        <fullName evidence="7">Resistance to homoserine/threonine (RhtB) family protein</fullName>
    </submittedName>
</protein>
<evidence type="ECO:0000256" key="1">
    <source>
        <dbReference type="ARBA" id="ARBA00004651"/>
    </source>
</evidence>
<dbReference type="GO" id="GO:0005886">
    <property type="term" value="C:plasma membrane"/>
    <property type="evidence" value="ECO:0007669"/>
    <property type="project" value="UniProtKB-SubCell"/>
</dbReference>
<feature type="transmembrane region" description="Helical" evidence="6">
    <location>
        <begin position="125"/>
        <end position="146"/>
    </location>
</feature>
<dbReference type="PANTHER" id="PTHR30086:SF20">
    <property type="entry name" value="ARGININE EXPORTER PROTEIN ARGO-RELATED"/>
    <property type="match status" value="1"/>
</dbReference>
<feature type="transmembrane region" description="Helical" evidence="6">
    <location>
        <begin position="72"/>
        <end position="92"/>
    </location>
</feature>
<keyword evidence="5 6" id="KW-0472">Membrane</keyword>
<dbReference type="OrthoDB" id="9807053at2"/>
<dbReference type="EMBL" id="FUYC01000010">
    <property type="protein sequence ID" value="SKA88288.1"/>
    <property type="molecule type" value="Genomic_DNA"/>
</dbReference>
<evidence type="ECO:0000256" key="4">
    <source>
        <dbReference type="ARBA" id="ARBA00022989"/>
    </source>
</evidence>
<evidence type="ECO:0000313" key="8">
    <source>
        <dbReference type="Proteomes" id="UP000190027"/>
    </source>
</evidence>
<keyword evidence="2" id="KW-1003">Cell membrane</keyword>
<evidence type="ECO:0000256" key="6">
    <source>
        <dbReference type="SAM" id="Phobius"/>
    </source>
</evidence>
<evidence type="ECO:0000256" key="3">
    <source>
        <dbReference type="ARBA" id="ARBA00022692"/>
    </source>
</evidence>
<name>A0A1T4XGH8_9BACT</name>